<evidence type="ECO:0000256" key="12">
    <source>
        <dbReference type="PIRNR" id="PIRNR015601"/>
    </source>
</evidence>
<keyword evidence="6 12" id="KW-0698">rRNA processing</keyword>
<accession>A0A1J0KUZ8</accession>
<evidence type="ECO:0000313" key="16">
    <source>
        <dbReference type="Proteomes" id="UP000182521"/>
    </source>
</evidence>
<dbReference type="RefSeq" id="WP_071664475.1">
    <property type="nucleotide sequence ID" value="NZ_CP009654.1"/>
</dbReference>
<dbReference type="InterPro" id="IPR006700">
    <property type="entry name" value="RsmE"/>
</dbReference>
<keyword evidence="8 12" id="KW-0808">Transferase</keyword>
<name>A0A1J0KUZ8_9GAMM</name>
<dbReference type="GO" id="GO:0070042">
    <property type="term" value="F:rRNA (uridine-N3-)-methyltransferase activity"/>
    <property type="evidence" value="ECO:0007669"/>
    <property type="project" value="TreeGrafter"/>
</dbReference>
<evidence type="ECO:0000256" key="1">
    <source>
        <dbReference type="ARBA" id="ARBA00004496"/>
    </source>
</evidence>
<dbReference type="AlphaFoldDB" id="A0A1J0KUZ8"/>
<dbReference type="GO" id="GO:0005737">
    <property type="term" value="C:cytoplasm"/>
    <property type="evidence" value="ECO:0007669"/>
    <property type="project" value="UniProtKB-SubCell"/>
</dbReference>
<comment type="similarity">
    <text evidence="2 12">Belongs to the RNA methyltransferase RsmE family.</text>
</comment>
<dbReference type="InterPro" id="IPR046887">
    <property type="entry name" value="RsmE_PUA-like"/>
</dbReference>
<dbReference type="GO" id="GO:0070475">
    <property type="term" value="P:rRNA base methylation"/>
    <property type="evidence" value="ECO:0007669"/>
    <property type="project" value="TreeGrafter"/>
</dbReference>
<dbReference type="Gene3D" id="3.40.1280.10">
    <property type="match status" value="1"/>
</dbReference>
<dbReference type="CDD" id="cd18084">
    <property type="entry name" value="RsmE-like"/>
    <property type="match status" value="1"/>
</dbReference>
<dbReference type="InterPro" id="IPR015947">
    <property type="entry name" value="PUA-like_sf"/>
</dbReference>
<evidence type="ECO:0000256" key="11">
    <source>
        <dbReference type="ARBA" id="ARBA00047944"/>
    </source>
</evidence>
<dbReference type="InterPro" id="IPR046886">
    <property type="entry name" value="RsmE_MTase_dom"/>
</dbReference>
<evidence type="ECO:0000256" key="2">
    <source>
        <dbReference type="ARBA" id="ARBA00005528"/>
    </source>
</evidence>
<dbReference type="Pfam" id="PF20260">
    <property type="entry name" value="PUA_4"/>
    <property type="match status" value="1"/>
</dbReference>
<dbReference type="Proteomes" id="UP000182521">
    <property type="component" value="Chromosome"/>
</dbReference>
<keyword evidence="5 12" id="KW-0963">Cytoplasm</keyword>
<keyword evidence="7 12" id="KW-0489">Methyltransferase</keyword>
<gene>
    <name evidence="15" type="ORF">KX01_1598</name>
</gene>
<evidence type="ECO:0000256" key="3">
    <source>
        <dbReference type="ARBA" id="ARBA00012328"/>
    </source>
</evidence>
<dbReference type="InterPro" id="IPR029026">
    <property type="entry name" value="tRNA_m1G_MTases_N"/>
</dbReference>
<keyword evidence="16" id="KW-1185">Reference proteome</keyword>
<evidence type="ECO:0000256" key="8">
    <source>
        <dbReference type="ARBA" id="ARBA00022679"/>
    </source>
</evidence>
<evidence type="ECO:0000259" key="14">
    <source>
        <dbReference type="Pfam" id="PF20260"/>
    </source>
</evidence>
<dbReference type="STRING" id="1542390.KX01_1598"/>
<evidence type="ECO:0000256" key="5">
    <source>
        <dbReference type="ARBA" id="ARBA00022490"/>
    </source>
</evidence>
<dbReference type="SUPFAM" id="SSF88697">
    <property type="entry name" value="PUA domain-like"/>
    <property type="match status" value="1"/>
</dbReference>
<evidence type="ECO:0000256" key="4">
    <source>
        <dbReference type="ARBA" id="ARBA00013673"/>
    </source>
</evidence>
<dbReference type="EC" id="2.1.1.193" evidence="3 12"/>
<reference evidence="16" key="1">
    <citation type="submission" date="2014-10" db="EMBL/GenBank/DDBJ databases">
        <authorList>
            <person name="Kuske C.R."/>
            <person name="Challacombe J.F."/>
            <person name="Daligault H.E."/>
            <person name="Davenport K.W."/>
            <person name="Johnson S.L."/>
            <person name="Siddaramappa S."/>
            <person name="Petersen J.M."/>
        </authorList>
    </citation>
    <scope>NUCLEOTIDE SEQUENCE [LARGE SCALE GENOMIC DNA]</scope>
    <source>
        <strain evidence="16">CA97-1460</strain>
    </source>
</reference>
<evidence type="ECO:0000313" key="15">
    <source>
        <dbReference type="EMBL" id="APC97585.1"/>
    </source>
</evidence>
<evidence type="ECO:0000256" key="10">
    <source>
        <dbReference type="ARBA" id="ARBA00025699"/>
    </source>
</evidence>
<protein>
    <recommendedName>
        <fullName evidence="4 12">Ribosomal RNA small subunit methyltransferase E</fullName>
        <ecNumber evidence="3 12">2.1.1.193</ecNumber>
    </recommendedName>
</protein>
<dbReference type="OrthoDB" id="9815641at2"/>
<dbReference type="NCBIfam" id="TIGR00046">
    <property type="entry name" value="RsmE family RNA methyltransferase"/>
    <property type="match status" value="1"/>
</dbReference>
<evidence type="ECO:0000256" key="6">
    <source>
        <dbReference type="ARBA" id="ARBA00022552"/>
    </source>
</evidence>
<comment type="function">
    <text evidence="10 12">Specifically methylates the N3 position of the uracil ring of uridine 1498 (m3U1498) in 16S rRNA. Acts on the fully assembled 30S ribosomal subunit.</text>
</comment>
<sequence>MRTIRGFFPEINKSLIETEISGEYYNYFKNVLRLKKGDLINLFNNKDSLEYITKINNISNKHLTINIIDSIKIEKENNYNINLYQSIIKNENFDLVVQKATELGVNNIIPIVTDRTNHKFDHKHFDKKIDRWQKIAINASEQCGRVFIPKIHDIINLFGINFTDALNIVLCPYTKNKENSIELNITSNNNFNIFIGPEGGFTDEEVKFINSQNNSLTMNLGDRILKSETAHISLISIINFLKQK</sequence>
<keyword evidence="9 12" id="KW-0949">S-adenosyl-L-methionine</keyword>
<dbReference type="PANTHER" id="PTHR30027">
    <property type="entry name" value="RIBOSOMAL RNA SMALL SUBUNIT METHYLTRANSFERASE E"/>
    <property type="match status" value="1"/>
</dbReference>
<dbReference type="PIRSF" id="PIRSF015601">
    <property type="entry name" value="MTase_slr0722"/>
    <property type="match status" value="1"/>
</dbReference>
<dbReference type="Pfam" id="PF04452">
    <property type="entry name" value="Methyltrans_RNA"/>
    <property type="match status" value="1"/>
</dbReference>
<dbReference type="SUPFAM" id="SSF75217">
    <property type="entry name" value="alpha/beta knot"/>
    <property type="match status" value="1"/>
</dbReference>
<comment type="subcellular location">
    <subcellularLocation>
        <location evidence="1 12">Cytoplasm</location>
    </subcellularLocation>
</comment>
<evidence type="ECO:0000256" key="7">
    <source>
        <dbReference type="ARBA" id="ARBA00022603"/>
    </source>
</evidence>
<dbReference type="KEGG" id="frc:KX01_1598"/>
<organism evidence="15 16">
    <name type="scientific">Francisella frigiditurris</name>
    <dbReference type="NCBI Taxonomy" id="1542390"/>
    <lineage>
        <taxon>Bacteria</taxon>
        <taxon>Pseudomonadati</taxon>
        <taxon>Pseudomonadota</taxon>
        <taxon>Gammaproteobacteria</taxon>
        <taxon>Thiotrichales</taxon>
        <taxon>Francisellaceae</taxon>
        <taxon>Francisella</taxon>
    </lineage>
</organism>
<evidence type="ECO:0000259" key="13">
    <source>
        <dbReference type="Pfam" id="PF04452"/>
    </source>
</evidence>
<dbReference type="PANTHER" id="PTHR30027:SF3">
    <property type="entry name" value="16S RRNA (URACIL(1498)-N(3))-METHYLTRANSFERASE"/>
    <property type="match status" value="1"/>
</dbReference>
<comment type="catalytic activity">
    <reaction evidence="11 12">
        <text>uridine(1498) in 16S rRNA + S-adenosyl-L-methionine = N(3)-methyluridine(1498) in 16S rRNA + S-adenosyl-L-homocysteine + H(+)</text>
        <dbReference type="Rhea" id="RHEA:42920"/>
        <dbReference type="Rhea" id="RHEA-COMP:10283"/>
        <dbReference type="Rhea" id="RHEA-COMP:10284"/>
        <dbReference type="ChEBI" id="CHEBI:15378"/>
        <dbReference type="ChEBI" id="CHEBI:57856"/>
        <dbReference type="ChEBI" id="CHEBI:59789"/>
        <dbReference type="ChEBI" id="CHEBI:65315"/>
        <dbReference type="ChEBI" id="CHEBI:74502"/>
        <dbReference type="EC" id="2.1.1.193"/>
    </reaction>
</comment>
<evidence type="ECO:0000256" key="9">
    <source>
        <dbReference type="ARBA" id="ARBA00022691"/>
    </source>
</evidence>
<dbReference type="EMBL" id="CP009654">
    <property type="protein sequence ID" value="APC97585.1"/>
    <property type="molecule type" value="Genomic_DNA"/>
</dbReference>
<proteinExistence type="inferred from homology"/>
<feature type="domain" description="Ribosomal RNA small subunit methyltransferase E PUA-like" evidence="14">
    <location>
        <begin position="21"/>
        <end position="67"/>
    </location>
</feature>
<dbReference type="InterPro" id="IPR029028">
    <property type="entry name" value="Alpha/beta_knot_MTases"/>
</dbReference>
<feature type="domain" description="Ribosomal RNA small subunit methyltransferase E methyltransferase" evidence="13">
    <location>
        <begin position="76"/>
        <end position="238"/>
    </location>
</feature>